<gene>
    <name evidence="1" type="ORF">NDU88_001212</name>
</gene>
<protein>
    <submittedName>
        <fullName evidence="1">Uncharacterized protein</fullName>
    </submittedName>
</protein>
<comment type="caution">
    <text evidence="1">The sequence shown here is derived from an EMBL/GenBank/DDBJ whole genome shotgun (WGS) entry which is preliminary data.</text>
</comment>
<proteinExistence type="predicted"/>
<organism evidence="1 2">
    <name type="scientific">Pleurodeles waltl</name>
    <name type="common">Iberian ribbed newt</name>
    <dbReference type="NCBI Taxonomy" id="8319"/>
    <lineage>
        <taxon>Eukaryota</taxon>
        <taxon>Metazoa</taxon>
        <taxon>Chordata</taxon>
        <taxon>Craniata</taxon>
        <taxon>Vertebrata</taxon>
        <taxon>Euteleostomi</taxon>
        <taxon>Amphibia</taxon>
        <taxon>Batrachia</taxon>
        <taxon>Caudata</taxon>
        <taxon>Salamandroidea</taxon>
        <taxon>Salamandridae</taxon>
        <taxon>Pleurodelinae</taxon>
        <taxon>Pleurodeles</taxon>
    </lineage>
</organism>
<dbReference type="EMBL" id="JANPWB010000006">
    <property type="protein sequence ID" value="KAJ1175927.1"/>
    <property type="molecule type" value="Genomic_DNA"/>
</dbReference>
<keyword evidence="2" id="KW-1185">Reference proteome</keyword>
<evidence type="ECO:0000313" key="2">
    <source>
        <dbReference type="Proteomes" id="UP001066276"/>
    </source>
</evidence>
<sequence>MSDAYTRISDRACKLILLKHPLRGPTAGCLSRRGAADPVAVPRGPVGAVIEKRPWSAPCTRPEPWLRAEPSVRRGRRAEAVAGPRGCRGGLCRAGGHPRA</sequence>
<dbReference type="AlphaFoldDB" id="A0AAV7TH56"/>
<reference evidence="1" key="1">
    <citation type="journal article" date="2022" name="bioRxiv">
        <title>Sequencing and chromosome-scale assembly of the giantPleurodeles waltlgenome.</title>
        <authorList>
            <person name="Brown T."/>
            <person name="Elewa A."/>
            <person name="Iarovenko S."/>
            <person name="Subramanian E."/>
            <person name="Araus A.J."/>
            <person name="Petzold A."/>
            <person name="Susuki M."/>
            <person name="Suzuki K.-i.T."/>
            <person name="Hayashi T."/>
            <person name="Toyoda A."/>
            <person name="Oliveira C."/>
            <person name="Osipova E."/>
            <person name="Leigh N.D."/>
            <person name="Simon A."/>
            <person name="Yun M.H."/>
        </authorList>
    </citation>
    <scope>NUCLEOTIDE SEQUENCE</scope>
    <source>
        <strain evidence="1">20211129_DDA</strain>
        <tissue evidence="1">Liver</tissue>
    </source>
</reference>
<dbReference type="Proteomes" id="UP001066276">
    <property type="component" value="Chromosome 3_2"/>
</dbReference>
<name>A0AAV7TH56_PLEWA</name>
<accession>A0AAV7TH56</accession>
<evidence type="ECO:0000313" key="1">
    <source>
        <dbReference type="EMBL" id="KAJ1175927.1"/>
    </source>
</evidence>